<dbReference type="Proteomes" id="UP000234323">
    <property type="component" value="Unassembled WGS sequence"/>
</dbReference>
<dbReference type="EMBL" id="LLXI01005722">
    <property type="protein sequence ID" value="PKY61695.1"/>
    <property type="molecule type" value="Genomic_DNA"/>
</dbReference>
<dbReference type="VEuPathDB" id="FungiDB:RhiirA1_527932"/>
<evidence type="ECO:0000313" key="2">
    <source>
        <dbReference type="Proteomes" id="UP000234323"/>
    </source>
</evidence>
<proteinExistence type="predicted"/>
<organism evidence="1 2">
    <name type="scientific">Rhizophagus irregularis</name>
    <dbReference type="NCBI Taxonomy" id="588596"/>
    <lineage>
        <taxon>Eukaryota</taxon>
        <taxon>Fungi</taxon>
        <taxon>Fungi incertae sedis</taxon>
        <taxon>Mucoromycota</taxon>
        <taxon>Glomeromycotina</taxon>
        <taxon>Glomeromycetes</taxon>
        <taxon>Glomerales</taxon>
        <taxon>Glomeraceae</taxon>
        <taxon>Rhizophagus</taxon>
    </lineage>
</organism>
<protein>
    <submittedName>
        <fullName evidence="1">Uncharacterized protein</fullName>
    </submittedName>
</protein>
<sequence length="376" mass="43536">MVQNLRVTLIKPGSIVSELHYGPYSFYWWIFSDENKTLFPIRLGQQTKVHINEVDFILTIQTGSGNSKLMPMYCCQSGLHDVTESSSTKAISTAYKNRFNTSTRYSGYQAMGWNDKNILETLKKDVDYIPVTVNVGNCKIFIYSMGSSSHKKWCYAGSGFQSSLLYRYEKKQSIFVSRIEEKRCIVEIYRDSTLIKQFIGKTPDEAWGKSGQLEKFTENLFDYYVKRRTLANANWKYFFTNWAESENPIIDFEPSLRAIYPKGYEFSERELGAWQTMLKAAGATNITPWSYEESQHQLWTKSPNGEADKVAFAALYQSGFHTSTPKMTSNATQKFWMCFERALTNNKKTSDRKQRILSIISNEFTYEELKQNLNVI</sequence>
<dbReference type="VEuPathDB" id="FungiDB:RhiirFUN_014499"/>
<reference evidence="1 2" key="1">
    <citation type="submission" date="2015-10" db="EMBL/GenBank/DDBJ databases">
        <title>Genome analyses suggest a sexual origin of heterokaryosis in a supposedly ancient asexual fungus.</title>
        <authorList>
            <person name="Ropars J."/>
            <person name="Sedzielewska K."/>
            <person name="Noel J."/>
            <person name="Charron P."/>
            <person name="Farinelli L."/>
            <person name="Marton T."/>
            <person name="Kruger M."/>
            <person name="Pelin A."/>
            <person name="Brachmann A."/>
            <person name="Corradi N."/>
        </authorList>
    </citation>
    <scope>NUCLEOTIDE SEQUENCE [LARGE SCALE GENOMIC DNA]</scope>
    <source>
        <strain evidence="1 2">A4</strain>
    </source>
</reference>
<comment type="caution">
    <text evidence="1">The sequence shown here is derived from an EMBL/GenBank/DDBJ whole genome shotgun (WGS) entry which is preliminary data.</text>
</comment>
<dbReference type="VEuPathDB" id="FungiDB:FUN_019175"/>
<evidence type="ECO:0000313" key="1">
    <source>
        <dbReference type="EMBL" id="PKY61695.1"/>
    </source>
</evidence>
<accession>A0A2I1HS31</accession>
<dbReference type="AlphaFoldDB" id="A0A2I1HS31"/>
<keyword evidence="2" id="KW-1185">Reference proteome</keyword>
<gene>
    <name evidence="1" type="ORF">RhiirA4_523270</name>
</gene>
<name>A0A2I1HS31_9GLOM</name>